<evidence type="ECO:0000256" key="10">
    <source>
        <dbReference type="SAM" id="MobiDB-lite"/>
    </source>
</evidence>
<dbReference type="GO" id="GO:0043953">
    <property type="term" value="P:protein transport by the Tat complex"/>
    <property type="evidence" value="ECO:0007669"/>
    <property type="project" value="UniProtKB-UniRule"/>
</dbReference>
<dbReference type="OrthoDB" id="9800908at2"/>
<dbReference type="NCBIfam" id="NF011430">
    <property type="entry name" value="PRK14861.1"/>
    <property type="match status" value="1"/>
</dbReference>
<proteinExistence type="inferred from homology"/>
<evidence type="ECO:0000256" key="1">
    <source>
        <dbReference type="ARBA" id="ARBA00004162"/>
    </source>
</evidence>
<dbReference type="InterPro" id="IPR003369">
    <property type="entry name" value="TatA/B/E"/>
</dbReference>
<keyword evidence="5 9" id="KW-0653">Protein transport</keyword>
<dbReference type="PANTHER" id="PTHR42982">
    <property type="entry name" value="SEC-INDEPENDENT PROTEIN TRANSLOCASE PROTEIN TATA"/>
    <property type="match status" value="1"/>
</dbReference>
<feature type="transmembrane region" description="Helical" evidence="9">
    <location>
        <begin position="6"/>
        <end position="23"/>
    </location>
</feature>
<accession>A0A1I1YHE9</accession>
<comment type="similarity">
    <text evidence="9">Belongs to the TatA/E family.</text>
</comment>
<keyword evidence="8 9" id="KW-0472">Membrane</keyword>
<keyword evidence="6 9" id="KW-1133">Transmembrane helix</keyword>
<keyword evidence="2 9" id="KW-0813">Transport</keyword>
<evidence type="ECO:0000256" key="2">
    <source>
        <dbReference type="ARBA" id="ARBA00022448"/>
    </source>
</evidence>
<dbReference type="GO" id="GO:0008320">
    <property type="term" value="F:protein transmembrane transporter activity"/>
    <property type="evidence" value="ECO:0007669"/>
    <property type="project" value="UniProtKB-UniRule"/>
</dbReference>
<dbReference type="EMBL" id="FOMR01000009">
    <property type="protein sequence ID" value="SFE18819.1"/>
    <property type="molecule type" value="Genomic_DNA"/>
</dbReference>
<organism evidence="11 12">
    <name type="scientific">Lentibacillus persicus</name>
    <dbReference type="NCBI Taxonomy" id="640948"/>
    <lineage>
        <taxon>Bacteria</taxon>
        <taxon>Bacillati</taxon>
        <taxon>Bacillota</taxon>
        <taxon>Bacilli</taxon>
        <taxon>Bacillales</taxon>
        <taxon>Bacillaceae</taxon>
        <taxon>Lentibacillus</taxon>
    </lineage>
</organism>
<dbReference type="RefSeq" id="WP_090086260.1">
    <property type="nucleotide sequence ID" value="NZ_FOMR01000009.1"/>
</dbReference>
<evidence type="ECO:0000256" key="6">
    <source>
        <dbReference type="ARBA" id="ARBA00022989"/>
    </source>
</evidence>
<evidence type="ECO:0000256" key="5">
    <source>
        <dbReference type="ARBA" id="ARBA00022927"/>
    </source>
</evidence>
<dbReference type="NCBIfam" id="TIGR01411">
    <property type="entry name" value="tatAE"/>
    <property type="match status" value="1"/>
</dbReference>
<evidence type="ECO:0000256" key="9">
    <source>
        <dbReference type="HAMAP-Rule" id="MF_00236"/>
    </source>
</evidence>
<dbReference type="GO" id="GO:0033281">
    <property type="term" value="C:TAT protein transport complex"/>
    <property type="evidence" value="ECO:0007669"/>
    <property type="project" value="UniProtKB-UniRule"/>
</dbReference>
<name>A0A1I1YHE9_9BACI</name>
<evidence type="ECO:0000313" key="12">
    <source>
        <dbReference type="Proteomes" id="UP000199474"/>
    </source>
</evidence>
<evidence type="ECO:0000256" key="4">
    <source>
        <dbReference type="ARBA" id="ARBA00022692"/>
    </source>
</evidence>
<protein>
    <recommendedName>
        <fullName evidence="9">Sec-independent protein translocase protein TatA</fullName>
    </recommendedName>
</protein>
<dbReference type="STRING" id="640948.SAMN05216238_109176"/>
<feature type="region of interest" description="Disordered" evidence="10">
    <location>
        <begin position="45"/>
        <end position="70"/>
    </location>
</feature>
<evidence type="ECO:0000256" key="3">
    <source>
        <dbReference type="ARBA" id="ARBA00022475"/>
    </source>
</evidence>
<comment type="subunit">
    <text evidence="9">Forms a complex with TatC.</text>
</comment>
<dbReference type="Gene3D" id="1.20.5.3310">
    <property type="match status" value="1"/>
</dbReference>
<evidence type="ECO:0000313" key="11">
    <source>
        <dbReference type="EMBL" id="SFE18819.1"/>
    </source>
</evidence>
<evidence type="ECO:0000256" key="7">
    <source>
        <dbReference type="ARBA" id="ARBA00023010"/>
    </source>
</evidence>
<dbReference type="HAMAP" id="MF_00236">
    <property type="entry name" value="TatA_E"/>
    <property type="match status" value="1"/>
</dbReference>
<evidence type="ECO:0000256" key="8">
    <source>
        <dbReference type="ARBA" id="ARBA00023136"/>
    </source>
</evidence>
<keyword evidence="3 9" id="KW-1003">Cell membrane</keyword>
<dbReference type="PANTHER" id="PTHR42982:SF1">
    <property type="entry name" value="SEC-INDEPENDENT PROTEIN TRANSLOCASE PROTEIN TATA"/>
    <property type="match status" value="1"/>
</dbReference>
<feature type="compositionally biased region" description="Basic and acidic residues" evidence="10">
    <location>
        <begin position="56"/>
        <end position="70"/>
    </location>
</feature>
<comment type="subcellular location">
    <subcellularLocation>
        <location evidence="1 9">Cell membrane</location>
        <topology evidence="1 9">Single-pass membrane protein</topology>
    </subcellularLocation>
</comment>
<dbReference type="AlphaFoldDB" id="A0A1I1YHE9"/>
<gene>
    <name evidence="9" type="primary">tatA</name>
    <name evidence="11" type="ORF">SAMN05216238_109176</name>
</gene>
<comment type="function">
    <text evidence="9">Part of the twin-arginine translocation (Tat) system that transports large folded proteins containing a characteristic twin-arginine motif in their signal peptide across membranes. TatA could form the protein-conducting channel of the Tat system.</text>
</comment>
<keyword evidence="7 9" id="KW-0811">Translocation</keyword>
<sequence>MGLSTIGIPGLILILLLALIIFGPRKLPEIGSAFGQTLREFKKSTNAIMDDEEVPTETRDKGTDSSYRKK</sequence>
<keyword evidence="12" id="KW-1185">Reference proteome</keyword>
<dbReference type="InterPro" id="IPR006312">
    <property type="entry name" value="TatA/E"/>
</dbReference>
<dbReference type="Proteomes" id="UP000199474">
    <property type="component" value="Unassembled WGS sequence"/>
</dbReference>
<keyword evidence="4 9" id="KW-0812">Transmembrane</keyword>
<dbReference type="Pfam" id="PF02416">
    <property type="entry name" value="TatA_B_E"/>
    <property type="match status" value="1"/>
</dbReference>
<reference evidence="12" key="1">
    <citation type="submission" date="2016-10" db="EMBL/GenBank/DDBJ databases">
        <authorList>
            <person name="Varghese N."/>
            <person name="Submissions S."/>
        </authorList>
    </citation>
    <scope>NUCLEOTIDE SEQUENCE [LARGE SCALE GENOMIC DNA]</scope>
    <source>
        <strain evidence="12">DSM 22530</strain>
    </source>
</reference>